<reference evidence="2 3" key="1">
    <citation type="submission" date="2024-10" db="EMBL/GenBank/DDBJ databases">
        <title>The Natural Products Discovery Center: Release of the First 8490 Sequenced Strains for Exploring Actinobacteria Biosynthetic Diversity.</title>
        <authorList>
            <person name="Kalkreuter E."/>
            <person name="Kautsar S.A."/>
            <person name="Yang D."/>
            <person name="Bader C.D."/>
            <person name="Teijaro C.N."/>
            <person name="Fluegel L."/>
            <person name="Davis C.M."/>
            <person name="Simpson J.R."/>
            <person name="Lauterbach L."/>
            <person name="Steele A.D."/>
            <person name="Gui C."/>
            <person name="Meng S."/>
            <person name="Li G."/>
            <person name="Viehrig K."/>
            <person name="Ye F."/>
            <person name="Su P."/>
            <person name="Kiefer A.F."/>
            <person name="Nichols A."/>
            <person name="Cepeda A.J."/>
            <person name="Yan W."/>
            <person name="Fan B."/>
            <person name="Jiang Y."/>
            <person name="Adhikari A."/>
            <person name="Zheng C.-J."/>
            <person name="Schuster L."/>
            <person name="Cowan T.M."/>
            <person name="Smanski M.J."/>
            <person name="Chevrette M.G."/>
            <person name="De Carvalho L.P.S."/>
            <person name="Shen B."/>
        </authorList>
    </citation>
    <scope>NUCLEOTIDE SEQUENCE [LARGE SCALE GENOMIC DNA]</scope>
    <source>
        <strain evidence="2 3">NPDC077409</strain>
    </source>
</reference>
<feature type="chain" id="PRO_5046166876" description="Lipoprotein" evidence="1">
    <location>
        <begin position="25"/>
        <end position="192"/>
    </location>
</feature>
<dbReference type="EMBL" id="JBITWC010000006">
    <property type="protein sequence ID" value="MFI8749332.1"/>
    <property type="molecule type" value="Genomic_DNA"/>
</dbReference>
<name>A0ABW8BSX4_9GAMM</name>
<sequence>MRQQAKTIGIASLCSLTLLLAACAGQSSAPARNDSRSAPTASSEEIVTAPATAASTYQPVRTAQAEDWTPPLLVSPEEEAAYYVSRLSDRRFVSQYGGPDNPRPWYIAAERLGEIGMPAVPLLFARLNTEDQYELMLVLYALQLATQDPLVTFQTGGEAVQLPTVLDPSANAENRRIAQQWWERHAAQLELR</sequence>
<proteinExistence type="predicted"/>
<protein>
    <recommendedName>
        <fullName evidence="4">Lipoprotein</fullName>
    </recommendedName>
</protein>
<keyword evidence="3" id="KW-1185">Reference proteome</keyword>
<feature type="signal peptide" evidence="1">
    <location>
        <begin position="1"/>
        <end position="24"/>
    </location>
</feature>
<dbReference type="RefSeq" id="WP_399842759.1">
    <property type="nucleotide sequence ID" value="NZ_JBITWC010000006.1"/>
</dbReference>
<evidence type="ECO:0000256" key="1">
    <source>
        <dbReference type="SAM" id="SignalP"/>
    </source>
</evidence>
<accession>A0ABW8BSX4</accession>
<dbReference type="Proteomes" id="UP001614338">
    <property type="component" value="Unassembled WGS sequence"/>
</dbReference>
<dbReference type="PROSITE" id="PS51257">
    <property type="entry name" value="PROKAR_LIPOPROTEIN"/>
    <property type="match status" value="1"/>
</dbReference>
<evidence type="ECO:0000313" key="3">
    <source>
        <dbReference type="Proteomes" id="UP001614338"/>
    </source>
</evidence>
<keyword evidence="1" id="KW-0732">Signal</keyword>
<evidence type="ECO:0000313" key="2">
    <source>
        <dbReference type="EMBL" id="MFI8749332.1"/>
    </source>
</evidence>
<gene>
    <name evidence="2" type="ORF">ACIGG6_04950</name>
</gene>
<evidence type="ECO:0008006" key="4">
    <source>
        <dbReference type="Google" id="ProtNLM"/>
    </source>
</evidence>
<organism evidence="2 3">
    <name type="scientific">Vreelandella lionensis</name>
    <dbReference type="NCBI Taxonomy" id="1144478"/>
    <lineage>
        <taxon>Bacteria</taxon>
        <taxon>Pseudomonadati</taxon>
        <taxon>Pseudomonadota</taxon>
        <taxon>Gammaproteobacteria</taxon>
        <taxon>Oceanospirillales</taxon>
        <taxon>Halomonadaceae</taxon>
        <taxon>Vreelandella</taxon>
    </lineage>
</organism>
<comment type="caution">
    <text evidence="2">The sequence shown here is derived from an EMBL/GenBank/DDBJ whole genome shotgun (WGS) entry which is preliminary data.</text>
</comment>